<dbReference type="InterPro" id="IPR003613">
    <property type="entry name" value="Ubox_domain"/>
</dbReference>
<evidence type="ECO:0000259" key="2">
    <source>
        <dbReference type="PROSITE" id="PS51698"/>
    </source>
</evidence>
<dbReference type="Gene3D" id="3.30.40.10">
    <property type="entry name" value="Zinc/RING finger domain, C3HC4 (zinc finger)"/>
    <property type="match status" value="1"/>
</dbReference>
<name>A0A9W8APV9_9FUNG</name>
<keyword evidence="4" id="KW-1185">Reference proteome</keyword>
<proteinExistence type="predicted"/>
<dbReference type="InterPro" id="IPR045696">
    <property type="entry name" value="Ubox5_N"/>
</dbReference>
<feature type="region of interest" description="Disordered" evidence="1">
    <location>
        <begin position="351"/>
        <end position="373"/>
    </location>
</feature>
<dbReference type="GO" id="GO:0031625">
    <property type="term" value="F:ubiquitin protein ligase binding"/>
    <property type="evidence" value="ECO:0007669"/>
    <property type="project" value="TreeGrafter"/>
</dbReference>
<dbReference type="Pfam" id="PF04564">
    <property type="entry name" value="U-box"/>
    <property type="match status" value="1"/>
</dbReference>
<protein>
    <submittedName>
        <fullName evidence="3">RING finger protein 37</fullName>
    </submittedName>
</protein>
<dbReference type="OrthoDB" id="20295at2759"/>
<dbReference type="GO" id="GO:0005634">
    <property type="term" value="C:nucleus"/>
    <property type="evidence" value="ECO:0007669"/>
    <property type="project" value="TreeGrafter"/>
</dbReference>
<feature type="domain" description="U-box" evidence="2">
    <location>
        <begin position="249"/>
        <end position="345"/>
    </location>
</feature>
<dbReference type="SMART" id="SM00504">
    <property type="entry name" value="Ubox"/>
    <property type="match status" value="1"/>
</dbReference>
<reference evidence="3" key="1">
    <citation type="submission" date="2022-07" db="EMBL/GenBank/DDBJ databases">
        <title>Phylogenomic reconstructions and comparative analyses of Kickxellomycotina fungi.</title>
        <authorList>
            <person name="Reynolds N.K."/>
            <person name="Stajich J.E."/>
            <person name="Barry K."/>
            <person name="Grigoriev I.V."/>
            <person name="Crous P."/>
            <person name="Smith M.E."/>
        </authorList>
    </citation>
    <scope>NUCLEOTIDE SEQUENCE</scope>
    <source>
        <strain evidence="3">RSA 1196</strain>
    </source>
</reference>
<dbReference type="InterPro" id="IPR039847">
    <property type="entry name" value="Ubox5"/>
</dbReference>
<evidence type="ECO:0000256" key="1">
    <source>
        <dbReference type="SAM" id="MobiDB-lite"/>
    </source>
</evidence>
<dbReference type="Proteomes" id="UP001150925">
    <property type="component" value="Unassembled WGS sequence"/>
</dbReference>
<gene>
    <name evidence="3" type="primary">UBOX5</name>
    <name evidence="3" type="ORF">IWQ62_002685</name>
</gene>
<accession>A0A9W8APV9</accession>
<dbReference type="Pfam" id="PF19318">
    <property type="entry name" value="DUF5918"/>
    <property type="match status" value="1"/>
</dbReference>
<dbReference type="PANTHER" id="PTHR13492:SF2">
    <property type="entry name" value="RING FINGER PROTEIN 37"/>
    <property type="match status" value="1"/>
</dbReference>
<sequence>MSLVNVAHTRYLKSISCGGVPCRDGHEVWQLVTPPEANLQLSHYTGPTQPPGSFLTEPFVKPPVKITLTFQEPFALWGIVVGPTVGRHRLRTLTTTVTTSVRQRRPAPYHAAKGSASRLPQASGFTPQVVSLGTLVIPEVKEDTMNGLQSQRVGFRRTRALPGERTQFSDLVFPDTDIQWHAFPREPRGLAHVTTVELTITGVYGSSVVSLASLQVLGVPRTILHRQKSLHTLPVVNDDPLSAGSIEQDVPTEFLDPITTDVMREPVILPSGHRCDISTNILRLLYTSTLLPRLYTPCWVGKAHFNAVPTPNDPFTGLPLAWTDVKADHSLRNQIQTWKNEQNAKTVLSTGREVDMNGNDPATPRTIAHDDQS</sequence>
<evidence type="ECO:0000313" key="4">
    <source>
        <dbReference type="Proteomes" id="UP001150925"/>
    </source>
</evidence>
<dbReference type="PANTHER" id="PTHR13492">
    <property type="entry name" value="RING FINGER PROTEIN 37"/>
    <property type="match status" value="1"/>
</dbReference>
<organism evidence="3 4">
    <name type="scientific">Dispira parvispora</name>
    <dbReference type="NCBI Taxonomy" id="1520584"/>
    <lineage>
        <taxon>Eukaryota</taxon>
        <taxon>Fungi</taxon>
        <taxon>Fungi incertae sedis</taxon>
        <taxon>Zoopagomycota</taxon>
        <taxon>Kickxellomycotina</taxon>
        <taxon>Dimargaritomycetes</taxon>
        <taxon>Dimargaritales</taxon>
        <taxon>Dimargaritaceae</taxon>
        <taxon>Dispira</taxon>
    </lineage>
</organism>
<dbReference type="SUPFAM" id="SSF57850">
    <property type="entry name" value="RING/U-box"/>
    <property type="match status" value="1"/>
</dbReference>
<dbReference type="PROSITE" id="PS51698">
    <property type="entry name" value="U_BOX"/>
    <property type="match status" value="1"/>
</dbReference>
<dbReference type="GO" id="GO:0034450">
    <property type="term" value="F:ubiquitin-ubiquitin ligase activity"/>
    <property type="evidence" value="ECO:0007669"/>
    <property type="project" value="TreeGrafter"/>
</dbReference>
<evidence type="ECO:0000313" key="3">
    <source>
        <dbReference type="EMBL" id="KAJ1965364.1"/>
    </source>
</evidence>
<dbReference type="EMBL" id="JANBPY010000605">
    <property type="protein sequence ID" value="KAJ1965364.1"/>
    <property type="molecule type" value="Genomic_DNA"/>
</dbReference>
<dbReference type="AlphaFoldDB" id="A0A9W8APV9"/>
<comment type="caution">
    <text evidence="3">The sequence shown here is derived from an EMBL/GenBank/DDBJ whole genome shotgun (WGS) entry which is preliminary data.</text>
</comment>
<dbReference type="InterPro" id="IPR013083">
    <property type="entry name" value="Znf_RING/FYVE/PHD"/>
</dbReference>
<dbReference type="GO" id="GO:0000209">
    <property type="term" value="P:protein polyubiquitination"/>
    <property type="evidence" value="ECO:0007669"/>
    <property type="project" value="TreeGrafter"/>
</dbReference>